<accession>A0AAW9HW23</accession>
<dbReference type="Gene3D" id="3.40.50.1820">
    <property type="entry name" value="alpha/beta hydrolase"/>
    <property type="match status" value="1"/>
</dbReference>
<organism evidence="3 4">
    <name type="scientific">Actinotignum urinale</name>
    <dbReference type="NCBI Taxonomy" id="190146"/>
    <lineage>
        <taxon>Bacteria</taxon>
        <taxon>Bacillati</taxon>
        <taxon>Actinomycetota</taxon>
        <taxon>Actinomycetes</taxon>
        <taxon>Actinomycetales</taxon>
        <taxon>Actinomycetaceae</taxon>
        <taxon>Actinotignum</taxon>
    </lineage>
</organism>
<dbReference type="AlphaFoldDB" id="A0AAW9HW23"/>
<feature type="domain" description="Xaa-Pro dipeptidyl-peptidase C-terminal" evidence="2">
    <location>
        <begin position="295"/>
        <end position="534"/>
    </location>
</feature>
<protein>
    <submittedName>
        <fullName evidence="3">CocE/NonD family hydrolase</fullName>
    </submittedName>
</protein>
<dbReference type="PANTHER" id="PTHR43056">
    <property type="entry name" value="PEPTIDASE S9 PROLYL OLIGOPEPTIDASE"/>
    <property type="match status" value="1"/>
</dbReference>
<comment type="caution">
    <text evidence="3">The sequence shown here is derived from an EMBL/GenBank/DDBJ whole genome shotgun (WGS) entry which is preliminary data.</text>
</comment>
<dbReference type="InterPro" id="IPR013736">
    <property type="entry name" value="Xaa-Pro_dipept_C"/>
</dbReference>
<dbReference type="Pfam" id="PF08530">
    <property type="entry name" value="PepX_C"/>
    <property type="match status" value="1"/>
</dbReference>
<dbReference type="InterPro" id="IPR000383">
    <property type="entry name" value="Xaa-Pro-like_dom"/>
</dbReference>
<dbReference type="SUPFAM" id="SSF49785">
    <property type="entry name" value="Galactose-binding domain-like"/>
    <property type="match status" value="1"/>
</dbReference>
<dbReference type="EMBL" id="JAWNGC010000002">
    <property type="protein sequence ID" value="MDY5154485.1"/>
    <property type="molecule type" value="Genomic_DNA"/>
</dbReference>
<gene>
    <name evidence="3" type="ORF">R6G80_01930</name>
</gene>
<dbReference type="Gene3D" id="2.60.120.260">
    <property type="entry name" value="Galactose-binding domain-like"/>
    <property type="match status" value="1"/>
</dbReference>
<evidence type="ECO:0000313" key="3">
    <source>
        <dbReference type="EMBL" id="MDY5154485.1"/>
    </source>
</evidence>
<reference evidence="3" key="1">
    <citation type="submission" date="2023-10" db="EMBL/GenBank/DDBJ databases">
        <title>Whole Genome based description of the genera Actinobaculum and Actinotignum reveals a complex phylogenetic relationship within the species included in the genus Actinotignum.</title>
        <authorList>
            <person name="Jensen C.S."/>
            <person name="Dargis R."/>
            <person name="Kemp M."/>
            <person name="Christensen J.J."/>
        </authorList>
    </citation>
    <scope>NUCLEOTIDE SEQUENCE</scope>
    <source>
        <strain evidence="3">SLA_B511</strain>
    </source>
</reference>
<keyword evidence="1 3" id="KW-0378">Hydrolase</keyword>
<name>A0AAW9HW23_9ACTO</name>
<dbReference type="NCBIfam" id="TIGR00976">
    <property type="entry name" value="CocE_NonD"/>
    <property type="match status" value="1"/>
</dbReference>
<dbReference type="InterPro" id="IPR050585">
    <property type="entry name" value="Xaa-Pro_dipeptidyl-ppase/CocE"/>
</dbReference>
<dbReference type="RefSeq" id="WP_320756302.1">
    <property type="nucleotide sequence ID" value="NZ_JAWNGC010000002.1"/>
</dbReference>
<evidence type="ECO:0000259" key="2">
    <source>
        <dbReference type="SMART" id="SM00939"/>
    </source>
</evidence>
<evidence type="ECO:0000256" key="1">
    <source>
        <dbReference type="ARBA" id="ARBA00022801"/>
    </source>
</evidence>
<dbReference type="GO" id="GO:0008239">
    <property type="term" value="F:dipeptidyl-peptidase activity"/>
    <property type="evidence" value="ECO:0007669"/>
    <property type="project" value="InterPro"/>
</dbReference>
<dbReference type="InterPro" id="IPR005674">
    <property type="entry name" value="CocE/Ser_esterase"/>
</dbReference>
<dbReference type="SUPFAM" id="SSF53474">
    <property type="entry name" value="alpha/beta-Hydrolases"/>
    <property type="match status" value="1"/>
</dbReference>
<evidence type="ECO:0000313" key="4">
    <source>
        <dbReference type="Proteomes" id="UP001281731"/>
    </source>
</evidence>
<dbReference type="Gene3D" id="1.10.3020.10">
    <property type="entry name" value="alpha-amino acid ester hydrolase ( Helical cap domain)"/>
    <property type="match status" value="1"/>
</dbReference>
<dbReference type="PANTHER" id="PTHR43056:SF10">
    <property type="entry name" value="COCE_NOND FAMILY, PUTATIVE (AFU_ORTHOLOGUE AFUA_7G00600)-RELATED"/>
    <property type="match status" value="1"/>
</dbReference>
<dbReference type="SMART" id="SM00939">
    <property type="entry name" value="PepX_C"/>
    <property type="match status" value="1"/>
</dbReference>
<proteinExistence type="predicted"/>
<sequence length="702" mass="79814">MKYLQPEEFPYEVTVVEKFIPVSDGTQLWMKAWMPVTTEPVPAILEYLPYRSGDWTWPRDSERHPYYAGHGYASIRVDIRGHGNSEGVPGEEYDMQEHLDGVDVINWIANQDWCTGKVGMFGISWGGFNSLQLAYMQPKPLKAIVTVCSTDDRYDNDVHYMGGSMLGVDMFAWGATMLAFQSRPVDKRVWKDQWKEQWLRRLNEAEPYMENWMSHQTRDAFWQHGSVCEDYSRINAAVLAVGGWFDPYRDTVLRLVENLSAQGKNVKGILGPWSHQYPDRDIKPGPHIDFLGETLRWWDYWLKGKETGVMDEPLMKNFIMDPLPPHSVYDEIPGHWVATPQFPDPTILHTPFPLSLFHATPFASNSPYPGAKGAVAYVNSPQDTGQSAGRFFPYGNDSDLPIDQRAEDGRSQTFNIPLDNDIQILGNCTARLRITTPGTRGQVYVRLCDVAPDGSSTLVTRGNLNLSAREGRDKVVDFPAGKWVEVEIPMTGIGYTIPAGHTLRLSVSTAYWPWIWPQAQNEGVYIDIDASSLVIPVRPDFEALANEGNEYAQIRHNADMAIGFADPVQPVNAKVLYPDEGRPGVRRPERLISTDVAKRETFIQVDPMYGGTRIYPDGLRYNEDSVERYWISWDDPTSARTEAEWKISLSRPDMDWEASLTSTSRIACDEKNFFTVSHVRCFDGEELIFERSWKNVIPRIAS</sequence>
<dbReference type="InterPro" id="IPR008979">
    <property type="entry name" value="Galactose-bd-like_sf"/>
</dbReference>
<dbReference type="Proteomes" id="UP001281731">
    <property type="component" value="Unassembled WGS sequence"/>
</dbReference>
<dbReference type="InterPro" id="IPR029058">
    <property type="entry name" value="AB_hydrolase_fold"/>
</dbReference>
<dbReference type="Pfam" id="PF02129">
    <property type="entry name" value="Peptidase_S15"/>
    <property type="match status" value="1"/>
</dbReference>